<dbReference type="AlphaFoldDB" id="A0A176X8Z5"/>
<dbReference type="RefSeq" id="WP_063949608.1">
    <property type="nucleotide sequence ID" value="NZ_LXPS01000022.1"/>
</dbReference>
<comment type="caution">
    <text evidence="1">The sequence shown here is derived from an EMBL/GenBank/DDBJ whole genome shotgun (WGS) entry which is preliminary data.</text>
</comment>
<accession>A0A176X8Z5</accession>
<organism evidence="1 2">
    <name type="scientific">Agrobacterium tumefaciens</name>
    <dbReference type="NCBI Taxonomy" id="358"/>
    <lineage>
        <taxon>Bacteria</taxon>
        <taxon>Pseudomonadati</taxon>
        <taxon>Pseudomonadota</taxon>
        <taxon>Alphaproteobacteria</taxon>
        <taxon>Hyphomicrobiales</taxon>
        <taxon>Rhizobiaceae</taxon>
        <taxon>Rhizobium/Agrobacterium group</taxon>
        <taxon>Agrobacterium</taxon>
        <taxon>Agrobacterium tumefaciens complex</taxon>
    </lineage>
</organism>
<evidence type="ECO:0000313" key="1">
    <source>
        <dbReference type="EMBL" id="OAE43594.1"/>
    </source>
</evidence>
<dbReference type="EMBL" id="LXPS01000022">
    <property type="protein sequence ID" value="OAE43594.1"/>
    <property type="molecule type" value="Genomic_DNA"/>
</dbReference>
<proteinExistence type="predicted"/>
<name>A0A176X8Z5_AGRTU</name>
<protein>
    <submittedName>
        <fullName evidence="1">Uncharacterized protein</fullName>
    </submittedName>
</protein>
<evidence type="ECO:0000313" key="2">
    <source>
        <dbReference type="Proteomes" id="UP000077098"/>
    </source>
</evidence>
<sequence length="93" mass="10928">MPYPLDFKDCLLRRILFRWAIRFTSYEQIQYELVEKTIRETLEAFPEAADDSTIDVQLLATMRRLALEEFGIQFDDHDASTSSEQSSNMSEDQ</sequence>
<reference evidence="1 2" key="1">
    <citation type="submission" date="2016-05" db="EMBL/GenBank/DDBJ databases">
        <authorList>
            <person name="Lavstsen T."/>
            <person name="Jespersen J.S."/>
        </authorList>
    </citation>
    <scope>NUCLEOTIDE SEQUENCE [LARGE SCALE GENOMIC DNA]</scope>
    <source>
        <strain evidence="1 2">KCJ1736</strain>
    </source>
</reference>
<dbReference type="Proteomes" id="UP000077098">
    <property type="component" value="Unassembled WGS sequence"/>
</dbReference>
<gene>
    <name evidence="1" type="ORF">A7J57_04835</name>
</gene>